<dbReference type="EMBL" id="CP001013">
    <property type="protein sequence ID" value="ACB34462.1"/>
    <property type="molecule type" value="Genomic_DNA"/>
</dbReference>
<dbReference type="STRING" id="395495.Lcho_2196"/>
<proteinExistence type="predicted"/>
<dbReference type="KEGG" id="lch:Lcho_2196"/>
<dbReference type="AlphaFoldDB" id="B1Y3D4"/>
<reference evidence="1 2" key="1">
    <citation type="submission" date="2008-03" db="EMBL/GenBank/DDBJ databases">
        <title>Complete sequence of Leptothrix cholodnii SP-6.</title>
        <authorList>
            <consortium name="US DOE Joint Genome Institute"/>
            <person name="Copeland A."/>
            <person name="Lucas S."/>
            <person name="Lapidus A."/>
            <person name="Glavina del Rio T."/>
            <person name="Dalin E."/>
            <person name="Tice H."/>
            <person name="Bruce D."/>
            <person name="Goodwin L."/>
            <person name="Pitluck S."/>
            <person name="Chertkov O."/>
            <person name="Brettin T."/>
            <person name="Detter J.C."/>
            <person name="Han C."/>
            <person name="Kuske C.R."/>
            <person name="Schmutz J."/>
            <person name="Larimer F."/>
            <person name="Land M."/>
            <person name="Hauser L."/>
            <person name="Kyrpides N."/>
            <person name="Lykidis A."/>
            <person name="Emerson D."/>
            <person name="Richardson P."/>
        </authorList>
    </citation>
    <scope>NUCLEOTIDE SEQUENCE [LARGE SCALE GENOMIC DNA]</scope>
    <source>
        <strain evidence="2">ATCC 51168 / LMG 8142 / SP-6</strain>
    </source>
</reference>
<keyword evidence="2" id="KW-1185">Reference proteome</keyword>
<dbReference type="Proteomes" id="UP000001693">
    <property type="component" value="Chromosome"/>
</dbReference>
<name>B1Y3D4_LEPCP</name>
<protein>
    <submittedName>
        <fullName evidence="1">Uncharacterized protein</fullName>
    </submittedName>
</protein>
<evidence type="ECO:0000313" key="2">
    <source>
        <dbReference type="Proteomes" id="UP000001693"/>
    </source>
</evidence>
<sequence>MQTTPEKRKGRVTSATPMQTEADVAASTNPAQLFEHLFQRPPSPRQTRVLSALLTGRQTREQIDRAAGASNGPDVVAKLRRRFGLVIPCTFSPVVDRDGRTIERGTYSLTAADRDAAEHVLLALAKMTGRAA</sequence>
<organism evidence="1 2">
    <name type="scientific">Leptothrix cholodnii (strain ATCC 51168 / LMG 8142 / SP-6)</name>
    <name type="common">Leptothrix discophora (strain SP-6)</name>
    <dbReference type="NCBI Taxonomy" id="395495"/>
    <lineage>
        <taxon>Bacteria</taxon>
        <taxon>Pseudomonadati</taxon>
        <taxon>Pseudomonadota</taxon>
        <taxon>Betaproteobacteria</taxon>
        <taxon>Burkholderiales</taxon>
        <taxon>Sphaerotilaceae</taxon>
        <taxon>Leptothrix</taxon>
    </lineage>
</organism>
<accession>B1Y3D4</accession>
<dbReference type="eggNOG" id="ENOG5033F26">
    <property type="taxonomic scope" value="Bacteria"/>
</dbReference>
<evidence type="ECO:0000313" key="1">
    <source>
        <dbReference type="EMBL" id="ACB34462.1"/>
    </source>
</evidence>
<gene>
    <name evidence="1" type="ordered locus">Lcho_2196</name>
</gene>
<dbReference type="HOGENOM" id="CLU_1967814_0_0_4"/>